<keyword evidence="3" id="KW-0862">Zinc</keyword>
<feature type="domain" description="RING-type" evidence="5">
    <location>
        <begin position="124"/>
        <end position="180"/>
    </location>
</feature>
<evidence type="ECO:0000256" key="1">
    <source>
        <dbReference type="ARBA" id="ARBA00004496"/>
    </source>
</evidence>
<dbReference type="SUPFAM" id="SSF57850">
    <property type="entry name" value="RING/U-box"/>
    <property type="match status" value="1"/>
</dbReference>
<feature type="compositionally biased region" description="Low complexity" evidence="4">
    <location>
        <begin position="635"/>
        <end position="662"/>
    </location>
</feature>
<keyword evidence="3" id="KW-0479">Metal-binding</keyword>
<dbReference type="GO" id="GO:0005737">
    <property type="term" value="C:cytoplasm"/>
    <property type="evidence" value="ECO:0007669"/>
    <property type="project" value="UniProtKB-SubCell"/>
</dbReference>
<dbReference type="EMBL" id="BLLK01000022">
    <property type="protein sequence ID" value="GFH47017.1"/>
    <property type="molecule type" value="Genomic_DNA"/>
</dbReference>
<evidence type="ECO:0000313" key="7">
    <source>
        <dbReference type="Proteomes" id="UP001054902"/>
    </source>
</evidence>
<organism evidence="6 7">
    <name type="scientific">Chaetoceros tenuissimus</name>
    <dbReference type="NCBI Taxonomy" id="426638"/>
    <lineage>
        <taxon>Eukaryota</taxon>
        <taxon>Sar</taxon>
        <taxon>Stramenopiles</taxon>
        <taxon>Ochrophyta</taxon>
        <taxon>Bacillariophyta</taxon>
        <taxon>Coscinodiscophyceae</taxon>
        <taxon>Chaetocerotophycidae</taxon>
        <taxon>Chaetocerotales</taxon>
        <taxon>Chaetocerotaceae</taxon>
        <taxon>Chaetoceros</taxon>
    </lineage>
</organism>
<reference evidence="6 7" key="1">
    <citation type="journal article" date="2021" name="Sci. Rep.">
        <title>The genome of the diatom Chaetoceros tenuissimus carries an ancient integrated fragment of an extant virus.</title>
        <authorList>
            <person name="Hongo Y."/>
            <person name="Kimura K."/>
            <person name="Takaki Y."/>
            <person name="Yoshida Y."/>
            <person name="Baba S."/>
            <person name="Kobayashi G."/>
            <person name="Nagasaki K."/>
            <person name="Hano T."/>
            <person name="Tomaru Y."/>
        </authorList>
    </citation>
    <scope>NUCLEOTIDE SEQUENCE [LARGE SCALE GENOMIC DNA]</scope>
    <source>
        <strain evidence="6 7">NIES-3715</strain>
    </source>
</reference>
<dbReference type="PROSITE" id="PS50089">
    <property type="entry name" value="ZF_RING_2"/>
    <property type="match status" value="1"/>
</dbReference>
<feature type="compositionally biased region" description="Basic and acidic residues" evidence="4">
    <location>
        <begin position="523"/>
        <end position="546"/>
    </location>
</feature>
<dbReference type="GO" id="GO:0008270">
    <property type="term" value="F:zinc ion binding"/>
    <property type="evidence" value="ECO:0007669"/>
    <property type="project" value="UniProtKB-KW"/>
</dbReference>
<accession>A0AAD3CJ52</accession>
<dbReference type="InterPro" id="IPR013083">
    <property type="entry name" value="Znf_RING/FYVE/PHD"/>
</dbReference>
<keyword evidence="2" id="KW-0963">Cytoplasm</keyword>
<gene>
    <name evidence="6" type="ORF">CTEN210_03492</name>
</gene>
<keyword evidence="7" id="KW-1185">Reference proteome</keyword>
<dbReference type="GO" id="GO:0045944">
    <property type="term" value="P:positive regulation of transcription by RNA polymerase II"/>
    <property type="evidence" value="ECO:0007669"/>
    <property type="project" value="TreeGrafter"/>
</dbReference>
<feature type="region of interest" description="Disordered" evidence="4">
    <location>
        <begin position="512"/>
        <end position="547"/>
    </location>
</feature>
<dbReference type="GO" id="GO:0000976">
    <property type="term" value="F:transcription cis-regulatory region binding"/>
    <property type="evidence" value="ECO:0007669"/>
    <property type="project" value="TreeGrafter"/>
</dbReference>
<dbReference type="Gene3D" id="3.30.40.10">
    <property type="entry name" value="Zinc/RING finger domain, C3HC4 (zinc finger)"/>
    <property type="match status" value="1"/>
</dbReference>
<feature type="region of interest" description="Disordered" evidence="4">
    <location>
        <begin position="622"/>
        <end position="684"/>
    </location>
</feature>
<feature type="region of interest" description="Disordered" evidence="4">
    <location>
        <begin position="584"/>
        <end position="606"/>
    </location>
</feature>
<feature type="compositionally biased region" description="Low complexity" evidence="4">
    <location>
        <begin position="590"/>
        <end position="601"/>
    </location>
</feature>
<dbReference type="Proteomes" id="UP001054902">
    <property type="component" value="Unassembled WGS sequence"/>
</dbReference>
<protein>
    <recommendedName>
        <fullName evidence="5">RING-type domain-containing protein</fullName>
    </recommendedName>
</protein>
<dbReference type="InterPro" id="IPR039739">
    <property type="entry name" value="MAG2/RNF10"/>
</dbReference>
<dbReference type="AlphaFoldDB" id="A0AAD3CJ52"/>
<comment type="caution">
    <text evidence="6">The sequence shown here is derived from an EMBL/GenBank/DDBJ whole genome shotgun (WGS) entry which is preliminary data.</text>
</comment>
<evidence type="ECO:0000256" key="2">
    <source>
        <dbReference type="ARBA" id="ARBA00022490"/>
    </source>
</evidence>
<dbReference type="Pfam" id="PF13923">
    <property type="entry name" value="zf-C3HC4_2"/>
    <property type="match status" value="1"/>
</dbReference>
<name>A0AAD3CJ52_9STRA</name>
<proteinExistence type="predicted"/>
<evidence type="ECO:0000256" key="3">
    <source>
        <dbReference type="PROSITE-ProRule" id="PRU00175"/>
    </source>
</evidence>
<evidence type="ECO:0000313" key="6">
    <source>
        <dbReference type="EMBL" id="GFH47017.1"/>
    </source>
</evidence>
<evidence type="ECO:0000256" key="4">
    <source>
        <dbReference type="SAM" id="MobiDB-lite"/>
    </source>
</evidence>
<sequence>MPRKRQESIDASHLLNFHSGISESLPSTSDSHHHNTLQQRREAKKAYKKQQAQYEERQIRDRLHKSFFLHTSPLHSFVISRKQKGSTTAIANKSMQVDKVKDWSSVKIVKCFVPSDDSSNLMTCAICLDEYVAPRITECGHIFCYPCFMRHMYANNNVSATASSATTGSTKMMIAKCPCCFHLTSQSDLRPVEFVTVQSPHQESKQHPTMEFRKLFRCKGGSAPFVPCTDGIKTMHIKRRKHLENLPSANDVDAMFSRYTYLHYDSYLEHFQNDLMSLNQEMDNIVIMYATLMDNMNKMQEESCENDKYYVSMAIAAVQVEYETALEGRKEEQRLSESMKKLFEKDYIDVVPYKEEEKNHQENMDKYNEEMLQDNVPTETKKNQKGFQYGKMYASNDYVQFYQSTDGQLCFLSGFNLNCLSHEFSVKDPVFESFDNSNSSSNKAEENAVVKPPYPDIIKGKIVEVERIHLTPEVRNRMKIFAHLPLYTDVTICELDINKNLSEETKKICKKDMDKRRKKRQAKKDAEKRAEKEIEMREKQRMEEISRGIQRIDPNDSFFHSVPVPTEETNVFDASDFEQFLPVKPEHRSSSSTTQNSPHSNRAVSFSSVTANSNQFAGLDEAFPTLGSANEEAFPSLGSTPSRQSSSQSAWGSSSASRPSSRGGKKKGKQSGVVLFSTGGRRGG</sequence>
<keyword evidence="3" id="KW-0863">Zinc-finger</keyword>
<dbReference type="SMART" id="SM00184">
    <property type="entry name" value="RING"/>
    <property type="match status" value="1"/>
</dbReference>
<dbReference type="PANTHER" id="PTHR12983">
    <property type="entry name" value="RING FINGER 10 FAMILY MEMBER"/>
    <property type="match status" value="1"/>
</dbReference>
<dbReference type="InterPro" id="IPR001841">
    <property type="entry name" value="Znf_RING"/>
</dbReference>
<comment type="subcellular location">
    <subcellularLocation>
        <location evidence="1">Cytoplasm</location>
    </subcellularLocation>
</comment>
<evidence type="ECO:0000259" key="5">
    <source>
        <dbReference type="PROSITE" id="PS50089"/>
    </source>
</evidence>
<dbReference type="PANTHER" id="PTHR12983:SF9">
    <property type="entry name" value="E3 UBIQUITIN-PROTEIN LIGASE RNF10"/>
    <property type="match status" value="1"/>
</dbReference>